<keyword evidence="1" id="KW-1133">Transmembrane helix</keyword>
<keyword evidence="1" id="KW-0812">Transmembrane</keyword>
<organism evidence="2">
    <name type="scientific">Mus musculus</name>
    <name type="common">Mouse</name>
    <dbReference type="NCBI Taxonomy" id="10090"/>
    <lineage>
        <taxon>Eukaryota</taxon>
        <taxon>Metazoa</taxon>
        <taxon>Chordata</taxon>
        <taxon>Craniata</taxon>
        <taxon>Vertebrata</taxon>
        <taxon>Euteleostomi</taxon>
        <taxon>Mammalia</taxon>
        <taxon>Eutheria</taxon>
        <taxon>Euarchontoglires</taxon>
        <taxon>Glires</taxon>
        <taxon>Rodentia</taxon>
        <taxon>Myomorpha</taxon>
        <taxon>Muroidea</taxon>
        <taxon>Muridae</taxon>
        <taxon>Murinae</taxon>
        <taxon>Mus</taxon>
        <taxon>Mus</taxon>
    </lineage>
</organism>
<sequence length="145" mass="16580">IILARWWWCKPLIQALRRQRQVPLSLLSAFPLPFSYFLPPSSPLLAPPPSLIHLPVLLLLLLTYLEFILHFLSLLPKGDIYIPFTILLLILALKSPHFSPGSTFSNSWMSNALFNYCLALIMNLLIPILSAFELFLNILLLLFLL</sequence>
<reference evidence="2" key="7">
    <citation type="journal article" date="2005" name="Science">
        <title>The Transcriptional Landscape of the Mammalian Genome.</title>
        <authorList>
            <consortium name="The FANTOM Consortium"/>
            <consortium name="Riken Genome Exploration Research Group and Genome Science Group (Genome Network Project Core Group)"/>
        </authorList>
    </citation>
    <scope>NUCLEOTIDE SEQUENCE</scope>
    <source>
        <strain evidence="2">C57BL/6J</strain>
        <tissue evidence="2">Sympathetic ganglion</tissue>
    </source>
</reference>
<evidence type="ECO:0000313" key="2">
    <source>
        <dbReference type="EMBL" id="BAE28769.1"/>
    </source>
</evidence>
<feature type="transmembrane region" description="Helical" evidence="1">
    <location>
        <begin position="80"/>
        <end position="98"/>
    </location>
</feature>
<dbReference type="AlphaFoldDB" id="Q3UEZ2"/>
<name>Q3UEZ2_MOUSE</name>
<reference evidence="2" key="4">
    <citation type="journal article" date="2001" name="Nature">
        <title>Functional annotation of a full-length mouse cDNA collection.</title>
        <authorList>
            <consortium name="The RIKEN Genome Exploration Research Group Phase II Team and the FANTOM Consortium"/>
        </authorList>
    </citation>
    <scope>NUCLEOTIDE SEQUENCE</scope>
    <source>
        <strain evidence="2">C57BL/6J</strain>
        <tissue evidence="2">Sympathetic ganglion</tissue>
    </source>
</reference>
<accession>Q3UEZ2</accession>
<reference evidence="2" key="6">
    <citation type="submission" date="2004-03" db="EMBL/GenBank/DDBJ databases">
        <authorList>
            <person name="Arakawa T."/>
            <person name="Carninci P."/>
            <person name="Fukuda S."/>
            <person name="Hashizume W."/>
            <person name="Hayashida K."/>
            <person name="Hori F."/>
            <person name="Iida J."/>
            <person name="Imamura K."/>
            <person name="Imotani K."/>
            <person name="Itoh M."/>
            <person name="Kanagawa S."/>
            <person name="Kawai J."/>
            <person name="Kojima M."/>
            <person name="Konno H."/>
            <person name="Murata M."/>
            <person name="Nakamura M."/>
            <person name="Ninomiya N."/>
            <person name="Nishiyori H."/>
            <person name="Nomura K."/>
            <person name="Ohno M."/>
            <person name="Sakazume N."/>
            <person name="Sano H."/>
            <person name="Sasaki D."/>
            <person name="Shibata K."/>
            <person name="Shiraki T."/>
            <person name="Tagami M."/>
            <person name="Tagami Y."/>
            <person name="Waki K."/>
            <person name="Watahiki A."/>
            <person name="Muramatsu M."/>
            <person name="Hayashizaki Y."/>
        </authorList>
    </citation>
    <scope>NUCLEOTIDE SEQUENCE</scope>
    <source>
        <strain evidence="2">C57BL/6J</strain>
        <tissue evidence="2">Sympathetic ganglion</tissue>
    </source>
</reference>
<protein>
    <submittedName>
        <fullName evidence="2">Uncharacterized protein</fullName>
    </submittedName>
</protein>
<keyword evidence="1" id="KW-0472">Membrane</keyword>
<feature type="transmembrane region" description="Helical" evidence="1">
    <location>
        <begin position="51"/>
        <end position="73"/>
    </location>
</feature>
<evidence type="ECO:0000256" key="1">
    <source>
        <dbReference type="SAM" id="Phobius"/>
    </source>
</evidence>
<feature type="transmembrane region" description="Helical" evidence="1">
    <location>
        <begin position="21"/>
        <end position="39"/>
    </location>
</feature>
<reference evidence="2" key="8">
    <citation type="journal article" date="2005" name="Science">
        <title>Antisense Transcription in the Mammalian Transcriptome.</title>
        <authorList>
            <consortium name="RIKEN Genome Exploration Research Group and Genome Science Group (Genome Network Project Core Group) and the FANTOM Consortium"/>
        </authorList>
    </citation>
    <scope>NUCLEOTIDE SEQUENCE</scope>
    <source>
        <strain evidence="2">C57BL/6J</strain>
        <tissue evidence="2">Sympathetic ganglion</tissue>
    </source>
</reference>
<reference evidence="2" key="5">
    <citation type="journal article" date="2002" name="Nature">
        <title>Analysis of the mouse transcriptome based on functional annotation of 60,770 full-length cDNAs.</title>
        <authorList>
            <consortium name="The FANTOM Consortium and the RIKEN Genome Exploration Research Group Phase I and II Team"/>
        </authorList>
    </citation>
    <scope>NUCLEOTIDE SEQUENCE</scope>
    <source>
        <strain evidence="2">C57BL/6J</strain>
        <tissue evidence="2">Sympathetic ganglion</tissue>
    </source>
</reference>
<reference evidence="2" key="1">
    <citation type="journal article" date="1999" name="Methods Enzymol.">
        <title>High-efficiency full-length cDNA cloning.</title>
        <authorList>
            <person name="Carninci P."/>
            <person name="Hayashizaki Y."/>
        </authorList>
    </citation>
    <scope>NUCLEOTIDE SEQUENCE</scope>
    <source>
        <strain evidence="2">C57BL/6J</strain>
        <tissue evidence="2">Sympathetic ganglion</tissue>
    </source>
</reference>
<reference evidence="2" key="3">
    <citation type="journal article" date="2000" name="Genome Res.">
        <title>RIKEN integrated sequence analysis (RISA) system--384-format sequencing pipeline with 384 multicapillary sequencer.</title>
        <authorList>
            <person name="Shibata K."/>
            <person name="Itoh M."/>
            <person name="Aizawa K."/>
            <person name="Nagaoka S."/>
            <person name="Sasaki N."/>
            <person name="Carninci P."/>
            <person name="Konno H."/>
            <person name="Akiyama J."/>
            <person name="Nishi K."/>
            <person name="Kitsunai T."/>
            <person name="Tashiro H."/>
            <person name="Itoh M."/>
            <person name="Sumi N."/>
            <person name="Ishii Y."/>
            <person name="Nakamura S."/>
            <person name="Hazama M."/>
            <person name="Nishine T."/>
            <person name="Harada A."/>
            <person name="Yamamoto R."/>
            <person name="Matsumoto H."/>
            <person name="Sakaguchi S."/>
            <person name="Ikegami T."/>
            <person name="Kashiwagi K."/>
            <person name="Fujiwake S."/>
            <person name="Inoue K."/>
            <person name="Togawa Y."/>
            <person name="Izawa M."/>
            <person name="Ohara E."/>
            <person name="Watahiki M."/>
            <person name="Yoneda Y."/>
            <person name="Ishikawa T."/>
            <person name="Ozawa K."/>
            <person name="Tanaka T."/>
            <person name="Matsuura S."/>
            <person name="Kawai J."/>
            <person name="Okazaki Y."/>
            <person name="Muramatsu M."/>
            <person name="Inoue Y."/>
            <person name="Kira A."/>
            <person name="Hayashizaki Y."/>
        </authorList>
    </citation>
    <scope>NUCLEOTIDE SEQUENCE</scope>
    <source>
        <strain evidence="2">C57BL/6J</strain>
        <tissue evidence="2">Sympathetic ganglion</tissue>
    </source>
</reference>
<feature type="transmembrane region" description="Helical" evidence="1">
    <location>
        <begin position="118"/>
        <end position="144"/>
    </location>
</feature>
<proteinExistence type="evidence at transcript level"/>
<dbReference type="EMBL" id="AK149234">
    <property type="protein sequence ID" value="BAE28769.1"/>
    <property type="molecule type" value="mRNA"/>
</dbReference>
<reference evidence="2" key="2">
    <citation type="journal article" date="2000" name="Genome Res.">
        <title>Normalization and subtraction of cap-trapper-selected cDNAs to prepare full-length cDNA libraries for rapid discovery of new genes.</title>
        <authorList>
            <person name="Carninci P."/>
            <person name="Shibata Y."/>
            <person name="Hayatsu N."/>
            <person name="Sugahara Y."/>
            <person name="Shibata K."/>
            <person name="Itoh M."/>
            <person name="Konno H."/>
            <person name="Okazaki Y."/>
            <person name="Muramatsu M."/>
            <person name="Hayashizaki Y."/>
        </authorList>
    </citation>
    <scope>NUCLEOTIDE SEQUENCE</scope>
    <source>
        <strain evidence="2">C57BL/6J</strain>
        <tissue evidence="2">Sympathetic ganglion</tissue>
    </source>
</reference>
<feature type="non-terminal residue" evidence="2">
    <location>
        <position position="1"/>
    </location>
</feature>